<name>A0ACB8FWM5_9SAUR</name>
<accession>A0ACB8FWM5</accession>
<evidence type="ECO:0000313" key="2">
    <source>
        <dbReference type="Proteomes" id="UP000827872"/>
    </source>
</evidence>
<evidence type="ECO:0000313" key="1">
    <source>
        <dbReference type="EMBL" id="KAH8011374.1"/>
    </source>
</evidence>
<protein>
    <submittedName>
        <fullName evidence="1">Uncharacterized protein</fullName>
    </submittedName>
</protein>
<dbReference type="EMBL" id="CM037624">
    <property type="protein sequence ID" value="KAH8011374.1"/>
    <property type="molecule type" value="Genomic_DNA"/>
</dbReference>
<dbReference type="Proteomes" id="UP000827872">
    <property type="component" value="Linkage Group LG11"/>
</dbReference>
<keyword evidence="2" id="KW-1185">Reference proteome</keyword>
<gene>
    <name evidence="1" type="ORF">K3G42_022268</name>
</gene>
<organism evidence="1 2">
    <name type="scientific">Sphaerodactylus townsendi</name>
    <dbReference type="NCBI Taxonomy" id="933632"/>
    <lineage>
        <taxon>Eukaryota</taxon>
        <taxon>Metazoa</taxon>
        <taxon>Chordata</taxon>
        <taxon>Craniata</taxon>
        <taxon>Vertebrata</taxon>
        <taxon>Euteleostomi</taxon>
        <taxon>Lepidosauria</taxon>
        <taxon>Squamata</taxon>
        <taxon>Bifurcata</taxon>
        <taxon>Gekkota</taxon>
        <taxon>Sphaerodactylidae</taxon>
        <taxon>Sphaerodactylus</taxon>
    </lineage>
</organism>
<comment type="caution">
    <text evidence="1">The sequence shown here is derived from an EMBL/GenBank/DDBJ whole genome shotgun (WGS) entry which is preliminary data.</text>
</comment>
<reference evidence="1" key="1">
    <citation type="submission" date="2021-08" db="EMBL/GenBank/DDBJ databases">
        <title>The first chromosome-level gecko genome reveals the dynamic sex chromosomes of Neotropical dwarf geckos (Sphaerodactylidae: Sphaerodactylus).</title>
        <authorList>
            <person name="Pinto B.J."/>
            <person name="Keating S.E."/>
            <person name="Gamble T."/>
        </authorList>
    </citation>
    <scope>NUCLEOTIDE SEQUENCE</scope>
    <source>
        <strain evidence="1">TG3544</strain>
    </source>
</reference>
<sequence length="93" mass="10235">MEKVSFPSSHHRTASCKGRDYTVSKLDGLPRDGEGVPTCRPFQTDLEPEADTVSVVQKTGSCYGNGYNHSLNITASHGKDKRARREEGNEKNP</sequence>
<proteinExistence type="predicted"/>